<feature type="domain" description="FAS1" evidence="2">
    <location>
        <begin position="38"/>
        <end position="169"/>
    </location>
</feature>
<feature type="chain" id="PRO_5045458118" evidence="1">
    <location>
        <begin position="32"/>
        <end position="601"/>
    </location>
</feature>
<dbReference type="PANTHER" id="PTHR10900:SF77">
    <property type="entry name" value="FI19380P1"/>
    <property type="match status" value="1"/>
</dbReference>
<proteinExistence type="predicted"/>
<organism evidence="3 4">
    <name type="scientific">Namhaeicola litoreus</name>
    <dbReference type="NCBI Taxonomy" id="1052145"/>
    <lineage>
        <taxon>Bacteria</taxon>
        <taxon>Pseudomonadati</taxon>
        <taxon>Bacteroidota</taxon>
        <taxon>Flavobacteriia</taxon>
        <taxon>Flavobacteriales</taxon>
        <taxon>Flavobacteriaceae</taxon>
        <taxon>Namhaeicola</taxon>
    </lineage>
</organism>
<dbReference type="InterPro" id="IPR036378">
    <property type="entry name" value="FAS1_dom_sf"/>
</dbReference>
<feature type="domain" description="FAS1" evidence="2">
    <location>
        <begin position="176"/>
        <end position="312"/>
    </location>
</feature>
<dbReference type="InterPro" id="IPR000782">
    <property type="entry name" value="FAS1_domain"/>
</dbReference>
<accession>A0ABW3XZZ1</accession>
<dbReference type="EMBL" id="JBHTMY010000002">
    <property type="protein sequence ID" value="MFD1314730.1"/>
    <property type="molecule type" value="Genomic_DNA"/>
</dbReference>
<gene>
    <name evidence="3" type="ORF">ACFQ39_03805</name>
</gene>
<evidence type="ECO:0000313" key="4">
    <source>
        <dbReference type="Proteomes" id="UP001597201"/>
    </source>
</evidence>
<sequence length="601" mass="62217">MKTISNHLKLSGRLFLSVLMVGLLLFTTSCDDDDDKPSKNIVEVAQGNAELSTLVSAVQAAGLTSYLSGTGPFTVFAPTNAAFAKIDPATLNNILGNPTLLTALLQYHVVNGKVYSKDLTDGEVNTALAGQTVLVDVNGNSVTLNGSSMVTDADIKASNGVIHIIDEVLIPDDFAAQTIVQIAASNPNFSTLVQILSLPEMSDLLAAANDPTADLTVFAPTNAAFDATLAALGKNSINDIPTGILKEIVTYHILGGAVFSNELSNGDVPTLLPGESVTVDVSGSGVKIDNANVIAADVAAINGVIHGVDGVLLPSYVTTAVGNIGEVVLFNKDFTVLAAALRKAELLDAVSTTDNITVFAPDNAAFVKAGITSLDGLTKDDLTPVLLYHVLGAKVLSSQLPASGIAKMLNEENIYLGYLTNSVLVNGLSTITAVDIEKDNGVIHVIDRTLVPPAGDIVDIAAALADNGDASQFTVLVSLLSNPAYEDITAAIKAANNITVFAPTDAAFAEIASVIPTLTEDQISAVLTYHATNGRVFSSQLVNNQVIPMLSGQNTIVRITGGAVALQDLSGGRNANVVEVNVHGSNGVIHVIDKVLLPLAL</sequence>
<dbReference type="RefSeq" id="WP_377176616.1">
    <property type="nucleotide sequence ID" value="NZ_JBHTMY010000002.1"/>
</dbReference>
<evidence type="ECO:0000259" key="2">
    <source>
        <dbReference type="PROSITE" id="PS50213"/>
    </source>
</evidence>
<name>A0ABW3XZZ1_9FLAO</name>
<dbReference type="SMART" id="SM00554">
    <property type="entry name" value="FAS1"/>
    <property type="match status" value="4"/>
</dbReference>
<evidence type="ECO:0000313" key="3">
    <source>
        <dbReference type="EMBL" id="MFD1314730.1"/>
    </source>
</evidence>
<comment type="caution">
    <text evidence="3">The sequence shown here is derived from an EMBL/GenBank/DDBJ whole genome shotgun (WGS) entry which is preliminary data.</text>
</comment>
<dbReference type="SUPFAM" id="SSF82153">
    <property type="entry name" value="FAS1 domain"/>
    <property type="match status" value="4"/>
</dbReference>
<keyword evidence="4" id="KW-1185">Reference proteome</keyword>
<evidence type="ECO:0000256" key="1">
    <source>
        <dbReference type="SAM" id="SignalP"/>
    </source>
</evidence>
<feature type="signal peptide" evidence="1">
    <location>
        <begin position="1"/>
        <end position="31"/>
    </location>
</feature>
<dbReference type="Pfam" id="PF02469">
    <property type="entry name" value="Fasciclin"/>
    <property type="match status" value="4"/>
</dbReference>
<feature type="domain" description="FAS1" evidence="2">
    <location>
        <begin position="457"/>
        <end position="596"/>
    </location>
</feature>
<dbReference type="Gene3D" id="2.30.180.10">
    <property type="entry name" value="FAS1 domain"/>
    <property type="match status" value="4"/>
</dbReference>
<keyword evidence="1" id="KW-0732">Signal</keyword>
<dbReference type="InterPro" id="IPR050904">
    <property type="entry name" value="Adhesion/Biosynth-related"/>
</dbReference>
<feature type="domain" description="FAS1" evidence="2">
    <location>
        <begin position="321"/>
        <end position="450"/>
    </location>
</feature>
<dbReference type="PROSITE" id="PS51257">
    <property type="entry name" value="PROKAR_LIPOPROTEIN"/>
    <property type="match status" value="1"/>
</dbReference>
<dbReference type="PROSITE" id="PS50213">
    <property type="entry name" value="FAS1"/>
    <property type="match status" value="4"/>
</dbReference>
<dbReference type="Proteomes" id="UP001597201">
    <property type="component" value="Unassembled WGS sequence"/>
</dbReference>
<dbReference type="PANTHER" id="PTHR10900">
    <property type="entry name" value="PERIOSTIN-RELATED"/>
    <property type="match status" value="1"/>
</dbReference>
<reference evidence="4" key="1">
    <citation type="journal article" date="2019" name="Int. J. Syst. Evol. Microbiol.">
        <title>The Global Catalogue of Microorganisms (GCM) 10K type strain sequencing project: providing services to taxonomists for standard genome sequencing and annotation.</title>
        <authorList>
            <consortium name="The Broad Institute Genomics Platform"/>
            <consortium name="The Broad Institute Genome Sequencing Center for Infectious Disease"/>
            <person name="Wu L."/>
            <person name="Ma J."/>
        </authorList>
    </citation>
    <scope>NUCLEOTIDE SEQUENCE [LARGE SCALE GENOMIC DNA]</scope>
    <source>
        <strain evidence="4">CCUG 61485</strain>
    </source>
</reference>
<protein>
    <submittedName>
        <fullName evidence="3">Fasciclin domain-containing protein</fullName>
    </submittedName>
</protein>